<feature type="compositionally biased region" description="Low complexity" evidence="1">
    <location>
        <begin position="181"/>
        <end position="196"/>
    </location>
</feature>
<proteinExistence type="predicted"/>
<feature type="region of interest" description="Disordered" evidence="1">
    <location>
        <begin position="108"/>
        <end position="127"/>
    </location>
</feature>
<feature type="region of interest" description="Disordered" evidence="1">
    <location>
        <begin position="72"/>
        <end position="102"/>
    </location>
</feature>
<organism evidence="2 3">
    <name type="scientific">Meristemomyces frigidus</name>
    <dbReference type="NCBI Taxonomy" id="1508187"/>
    <lineage>
        <taxon>Eukaryota</taxon>
        <taxon>Fungi</taxon>
        <taxon>Dikarya</taxon>
        <taxon>Ascomycota</taxon>
        <taxon>Pezizomycotina</taxon>
        <taxon>Dothideomycetes</taxon>
        <taxon>Dothideomycetidae</taxon>
        <taxon>Mycosphaerellales</taxon>
        <taxon>Teratosphaeriaceae</taxon>
        <taxon>Meristemomyces</taxon>
    </lineage>
</organism>
<reference evidence="2" key="1">
    <citation type="submission" date="2023-08" db="EMBL/GenBank/DDBJ databases">
        <title>Black Yeasts Isolated from many extreme environments.</title>
        <authorList>
            <person name="Coleine C."/>
            <person name="Stajich J.E."/>
            <person name="Selbmann L."/>
        </authorList>
    </citation>
    <scope>NUCLEOTIDE SEQUENCE</scope>
    <source>
        <strain evidence="2">CCFEE 5401</strain>
    </source>
</reference>
<gene>
    <name evidence="2" type="ORF">LTR62_005619</name>
</gene>
<dbReference type="AlphaFoldDB" id="A0AAN7YJ59"/>
<comment type="caution">
    <text evidence="2">The sequence shown here is derived from an EMBL/GenBank/DDBJ whole genome shotgun (WGS) entry which is preliminary data.</text>
</comment>
<protein>
    <recommendedName>
        <fullName evidence="4">STF2-like protein</fullName>
    </recommendedName>
</protein>
<dbReference type="Proteomes" id="UP001310890">
    <property type="component" value="Unassembled WGS sequence"/>
</dbReference>
<evidence type="ECO:0000256" key="1">
    <source>
        <dbReference type="SAM" id="MobiDB-lite"/>
    </source>
</evidence>
<evidence type="ECO:0000313" key="3">
    <source>
        <dbReference type="Proteomes" id="UP001310890"/>
    </source>
</evidence>
<evidence type="ECO:0000313" key="2">
    <source>
        <dbReference type="EMBL" id="KAK5110742.1"/>
    </source>
</evidence>
<feature type="region of interest" description="Disordered" evidence="1">
    <location>
        <begin position="146"/>
        <end position="196"/>
    </location>
</feature>
<accession>A0AAN7YJ59</accession>
<feature type="compositionally biased region" description="Polar residues" evidence="1">
    <location>
        <begin position="75"/>
        <end position="84"/>
    </location>
</feature>
<dbReference type="EMBL" id="JAVRRL010000046">
    <property type="protein sequence ID" value="KAK5110742.1"/>
    <property type="molecule type" value="Genomic_DNA"/>
</dbReference>
<evidence type="ECO:0008006" key="4">
    <source>
        <dbReference type="Google" id="ProtNLM"/>
    </source>
</evidence>
<name>A0AAN7YJ59_9PEZI</name>
<sequence>MDVIGNIYRPNRLQSTYPSLSMTKQTPQTPILTNYSTVTRTHKTGDRDHVGLANGTAAPEEHLPRYFAKAGYSGNDPTFTNTKKQGAGKGNWGRTGDSELEDYDYNSLKPRRRTNSSSQAPGHSALKTKFEALDPEVIEYDEVFHGPAAAGGGDLAELEKMSTASSADTMAGSMDGEEEGVAATATAAAGTEGEKK</sequence>